<proteinExistence type="predicted"/>
<organism evidence="1">
    <name type="scientific">marine sediment metagenome</name>
    <dbReference type="NCBI Taxonomy" id="412755"/>
    <lineage>
        <taxon>unclassified sequences</taxon>
        <taxon>metagenomes</taxon>
        <taxon>ecological metagenomes</taxon>
    </lineage>
</organism>
<name>X0WLD2_9ZZZZ</name>
<comment type="caution">
    <text evidence="1">The sequence shown here is derived from an EMBL/GenBank/DDBJ whole genome shotgun (WGS) entry which is preliminary data.</text>
</comment>
<evidence type="ECO:0008006" key="2">
    <source>
        <dbReference type="Google" id="ProtNLM"/>
    </source>
</evidence>
<gene>
    <name evidence="1" type="ORF">S01H1_35806</name>
</gene>
<feature type="non-terminal residue" evidence="1">
    <location>
        <position position="1"/>
    </location>
</feature>
<dbReference type="AlphaFoldDB" id="X0WLD2"/>
<dbReference type="Gene3D" id="2.60.120.260">
    <property type="entry name" value="Galactose-binding domain-like"/>
    <property type="match status" value="1"/>
</dbReference>
<sequence>PGKLDLATIYYWRVDEVNNVNPDSPWVGNVWSFTVADFIEIDGFEDYNDWEPDRIYETWIDGWGTTTNGSTVGYPDPNFDQGEHFVETTIVHGGGQSMPYFYDNNFKYSEATMTLSYPRNWTEEGVGVLSLCFYGNASNVAERMYVALNGSAVVYHDNPDAAQINTWTEWTIDLQAFADQGVNLANVNTISIGFGDKNNLQPGGSGLVFFDDIRLYRPAP</sequence>
<dbReference type="EMBL" id="BARS01022389">
    <property type="protein sequence ID" value="GAG13486.1"/>
    <property type="molecule type" value="Genomic_DNA"/>
</dbReference>
<accession>X0WLD2</accession>
<reference evidence="1" key="1">
    <citation type="journal article" date="2014" name="Front. Microbiol.">
        <title>High frequency of phylogenetically diverse reductive dehalogenase-homologous genes in deep subseafloor sedimentary metagenomes.</title>
        <authorList>
            <person name="Kawai M."/>
            <person name="Futagami T."/>
            <person name="Toyoda A."/>
            <person name="Takaki Y."/>
            <person name="Nishi S."/>
            <person name="Hori S."/>
            <person name="Arai W."/>
            <person name="Tsubouchi T."/>
            <person name="Morono Y."/>
            <person name="Uchiyama I."/>
            <person name="Ito T."/>
            <person name="Fujiyama A."/>
            <person name="Inagaki F."/>
            <person name="Takami H."/>
        </authorList>
    </citation>
    <scope>NUCLEOTIDE SEQUENCE</scope>
    <source>
        <strain evidence="1">Expedition CK06-06</strain>
    </source>
</reference>
<evidence type="ECO:0000313" key="1">
    <source>
        <dbReference type="EMBL" id="GAG13486.1"/>
    </source>
</evidence>
<protein>
    <recommendedName>
        <fullName evidence="2">CBM11 domain-containing protein</fullName>
    </recommendedName>
</protein>